<dbReference type="FunFam" id="2.120.10.90:FF:000005">
    <property type="entry name" value="DNA topoisomerase 4 subunit A"/>
    <property type="match status" value="1"/>
</dbReference>
<dbReference type="Gene3D" id="2.120.10.90">
    <property type="entry name" value="DNA gyrase/topoisomerase IV, subunit A, C-terminal"/>
    <property type="match status" value="1"/>
</dbReference>
<evidence type="ECO:0000256" key="9">
    <source>
        <dbReference type="HAMAP-Rule" id="MF_01897"/>
    </source>
</evidence>
<evidence type="ECO:0000259" key="11">
    <source>
        <dbReference type="PROSITE" id="PS52040"/>
    </source>
</evidence>
<comment type="subunit">
    <text evidence="8">Heterotetramer composed of ParC and ParE.</text>
</comment>
<dbReference type="Proteomes" id="UP001321582">
    <property type="component" value="Chromosome"/>
</dbReference>
<comment type="miscellaneous">
    <text evidence="9">Few gyrases are as efficient as E.coli at forming negative supercoils. Not all organisms have 2 type II topoisomerases; in organisms with a single type II topoisomerase this enzyme also has to decatenate newly replicated chromosomes.</text>
</comment>
<dbReference type="NCBIfam" id="NF004043">
    <property type="entry name" value="PRK05560.1"/>
    <property type="match status" value="1"/>
</dbReference>
<dbReference type="SUPFAM" id="SSF101904">
    <property type="entry name" value="GyrA/ParC C-terminal domain-like"/>
    <property type="match status" value="1"/>
</dbReference>
<dbReference type="InterPro" id="IPR013760">
    <property type="entry name" value="Topo_IIA-like_dom_sf"/>
</dbReference>
<dbReference type="GO" id="GO:0005524">
    <property type="term" value="F:ATP binding"/>
    <property type="evidence" value="ECO:0007669"/>
    <property type="project" value="UniProtKB-UniRule"/>
</dbReference>
<keyword evidence="4 9" id="KW-0067">ATP-binding</keyword>
<dbReference type="InterPro" id="IPR005743">
    <property type="entry name" value="GyrA"/>
</dbReference>
<dbReference type="FunFam" id="1.10.268.10:FF:000001">
    <property type="entry name" value="DNA gyrase subunit A"/>
    <property type="match status" value="1"/>
</dbReference>
<dbReference type="GO" id="GO:0003677">
    <property type="term" value="F:DNA binding"/>
    <property type="evidence" value="ECO:0007669"/>
    <property type="project" value="UniProtKB-UniRule"/>
</dbReference>
<evidence type="ECO:0000256" key="4">
    <source>
        <dbReference type="ARBA" id="ARBA00022840"/>
    </source>
</evidence>
<dbReference type="PANTHER" id="PTHR43493">
    <property type="entry name" value="DNA GYRASE/TOPOISOMERASE SUBUNIT A"/>
    <property type="match status" value="1"/>
</dbReference>
<evidence type="ECO:0000256" key="2">
    <source>
        <dbReference type="ARBA" id="ARBA00008263"/>
    </source>
</evidence>
<evidence type="ECO:0000256" key="10">
    <source>
        <dbReference type="PROSITE-ProRule" id="PRU01384"/>
    </source>
</evidence>
<evidence type="ECO:0000256" key="6">
    <source>
        <dbReference type="ARBA" id="ARBA00023125"/>
    </source>
</evidence>
<dbReference type="FunFam" id="3.90.199.10:FF:000001">
    <property type="entry name" value="DNA gyrase subunit A"/>
    <property type="match status" value="1"/>
</dbReference>
<dbReference type="FunFam" id="3.30.1360.40:FF:000002">
    <property type="entry name" value="DNA gyrase subunit A"/>
    <property type="match status" value="1"/>
</dbReference>
<evidence type="ECO:0000256" key="5">
    <source>
        <dbReference type="ARBA" id="ARBA00023029"/>
    </source>
</evidence>
<proteinExistence type="inferred from homology"/>
<dbReference type="PANTHER" id="PTHR43493:SF5">
    <property type="entry name" value="DNA GYRASE SUBUNIT A, CHLOROPLASTIC_MITOCHONDRIAL"/>
    <property type="match status" value="1"/>
</dbReference>
<comment type="subcellular location">
    <subcellularLocation>
        <location evidence="9">Cytoplasm</location>
    </subcellularLocation>
</comment>
<dbReference type="KEGG" id="haby:HLVA_00070"/>
<organism evidence="12 13">
    <name type="scientific">Haliovirga abyssi</name>
    <dbReference type="NCBI Taxonomy" id="2996794"/>
    <lineage>
        <taxon>Bacteria</taxon>
        <taxon>Fusobacteriati</taxon>
        <taxon>Fusobacteriota</taxon>
        <taxon>Fusobacteriia</taxon>
        <taxon>Fusobacteriales</taxon>
        <taxon>Haliovirgaceae</taxon>
        <taxon>Haliovirga</taxon>
    </lineage>
</organism>
<dbReference type="SMART" id="SM00434">
    <property type="entry name" value="TOP4c"/>
    <property type="match status" value="1"/>
</dbReference>
<dbReference type="AlphaFoldDB" id="A0AAU9DMD3"/>
<protein>
    <recommendedName>
        <fullName evidence="9">DNA gyrase subunit A</fullName>
        <ecNumber evidence="9">5.6.2.2</ecNumber>
    </recommendedName>
</protein>
<gene>
    <name evidence="9 12" type="primary">gyrA</name>
    <name evidence="12" type="ORF">HLVA_00070</name>
</gene>
<comment type="catalytic activity">
    <reaction evidence="1 9 10">
        <text>ATP-dependent breakage, passage and rejoining of double-stranded DNA.</text>
        <dbReference type="EC" id="5.6.2.2"/>
    </reaction>
</comment>
<sequence>MAKETQIYIEDEIKNSYLDYSMSVIVSRALPDVRDGLKPVHRRILFAMNEMGMFHEKPHKKSARIVGEVLGKYHPHGDTAVYLTMVRMAQDFNYRYMLIDGHGNFGSVDGDSAAAMRYTEARMSKITRELLLDIDKNTIDYRKNFDDSLDEPIVLPGKLPNLLLNGAAGIAVGMATNIPPHNLVELSDGIIATIDNRDIEDDELIKIVKGPDFPTGGIINGVSGIISAYKTGRGKVKVRGKVKIEEIRSGKEAIIINELPYQVNKARLIEKIANLVKEKKISGITDLRDESDRDGIRIVIELKKGEISELILNKLYKYTELQNTFGIIMLALVNNVPKVLTLKQILNHYLDHRYEVVVRRTKYELEKAEKRAHILEGFRKALDNISEIIKIIRGSKDAATAKESLIKIFEFTEIQAKSILDMRLQRLTGLERDKIETEYKELLKVIDELKFILGNDSKVFEIIKDEVIELRDKYGDKRRTEIRAAAEDILLEDLIKDEEVIVMMTNKGYIKRIGLDKYKAQNRGGKGVSSHNAASEDFVENMYLTKNLDSLLIFTNKGRALSLKVYEIPESSKKARGKLINNLINLTTNEKVKAVLKVREFEENKNIFFATKSGVVKKVSLNKFKKISKAGLIAINLKENDNLIYVGVANGDNDIFLATKQGYSIRFNESEIRSMGRTATGVKGINLRKNDEVVSGLVIENPEATVLTVTENGAGKRTKLKGYRLQSRGGKGLINMKINPKTGDVVEVKGVTDSDEIMLISSNGIVIRTAADTISTTGRSTQGVRVMKVDENEKVVSVIKRHKDKEIESDIESGEEE</sequence>
<evidence type="ECO:0000313" key="12">
    <source>
        <dbReference type="EMBL" id="BDU49438.1"/>
    </source>
</evidence>
<dbReference type="GO" id="GO:0005737">
    <property type="term" value="C:cytoplasm"/>
    <property type="evidence" value="ECO:0007669"/>
    <property type="project" value="UniProtKB-SubCell"/>
</dbReference>
<feature type="domain" description="Topo IIA-type catalytic" evidence="11">
    <location>
        <begin position="30"/>
        <end position="494"/>
    </location>
</feature>
<dbReference type="Pfam" id="PF03989">
    <property type="entry name" value="DNA_gyraseA_C"/>
    <property type="match status" value="6"/>
</dbReference>
<dbReference type="InterPro" id="IPR050220">
    <property type="entry name" value="Type_II_DNA_Topoisomerases"/>
</dbReference>
<dbReference type="RefSeq" id="WP_307904397.1">
    <property type="nucleotide sequence ID" value="NZ_AP027059.1"/>
</dbReference>
<dbReference type="Gene3D" id="3.90.199.10">
    <property type="entry name" value="Topoisomerase II, domain 5"/>
    <property type="match status" value="1"/>
</dbReference>
<dbReference type="EC" id="5.6.2.2" evidence="9"/>
<dbReference type="GO" id="GO:0006261">
    <property type="term" value="P:DNA-templated DNA replication"/>
    <property type="evidence" value="ECO:0007669"/>
    <property type="project" value="UniProtKB-UniRule"/>
</dbReference>
<dbReference type="NCBIfam" id="TIGR01063">
    <property type="entry name" value="gyrA"/>
    <property type="match status" value="1"/>
</dbReference>
<dbReference type="Pfam" id="PF00521">
    <property type="entry name" value="DNA_topoisoIV"/>
    <property type="match status" value="1"/>
</dbReference>
<dbReference type="InterPro" id="IPR013757">
    <property type="entry name" value="Topo_IIA_A_a_sf"/>
</dbReference>
<evidence type="ECO:0000313" key="13">
    <source>
        <dbReference type="Proteomes" id="UP001321582"/>
    </source>
</evidence>
<dbReference type="InterPro" id="IPR006691">
    <property type="entry name" value="GyrA/parC_rep"/>
</dbReference>
<keyword evidence="9" id="KW-0963">Cytoplasm</keyword>
<comment type="function">
    <text evidence="9">A type II topoisomerase that negatively supercoils closed circular double-stranded (ds) DNA in an ATP-dependent manner to modulate DNA topology and maintain chromosomes in an underwound state. Negative supercoiling favors strand separation, and DNA replication, transcription, recombination and repair, all of which involve strand separation. Also able to catalyze the interconversion of other topological isomers of dsDNA rings, including catenanes and knotted rings. Type II topoisomerases break and join 2 DNA strands simultaneously in an ATP-dependent manner.</text>
</comment>
<dbReference type="InterPro" id="IPR002205">
    <property type="entry name" value="Topo_IIA_dom_A"/>
</dbReference>
<evidence type="ECO:0000256" key="7">
    <source>
        <dbReference type="ARBA" id="ARBA00023235"/>
    </source>
</evidence>
<evidence type="ECO:0000256" key="1">
    <source>
        <dbReference type="ARBA" id="ARBA00000185"/>
    </source>
</evidence>
<dbReference type="NCBIfam" id="NF004044">
    <property type="entry name" value="PRK05561.1"/>
    <property type="match status" value="1"/>
</dbReference>
<keyword evidence="6 9" id="KW-0238">DNA-binding</keyword>
<dbReference type="GO" id="GO:0009330">
    <property type="term" value="C:DNA topoisomerase type II (double strand cut, ATP-hydrolyzing) complex"/>
    <property type="evidence" value="ECO:0007669"/>
    <property type="project" value="TreeGrafter"/>
</dbReference>
<dbReference type="GO" id="GO:0034335">
    <property type="term" value="F:DNA negative supercoiling activity"/>
    <property type="evidence" value="ECO:0007669"/>
    <property type="project" value="UniProtKB-ARBA"/>
</dbReference>
<dbReference type="SUPFAM" id="SSF56719">
    <property type="entry name" value="Type II DNA topoisomerase"/>
    <property type="match status" value="1"/>
</dbReference>
<dbReference type="InterPro" id="IPR013758">
    <property type="entry name" value="Topo_IIA_A/C_ab"/>
</dbReference>
<keyword evidence="13" id="KW-1185">Reference proteome</keyword>
<dbReference type="Gene3D" id="1.10.268.10">
    <property type="entry name" value="Topoisomerase, domain 3"/>
    <property type="match status" value="1"/>
</dbReference>
<comment type="similarity">
    <text evidence="2 9">Belongs to the type II topoisomerase GyrA/ParC subunit family.</text>
</comment>
<dbReference type="EMBL" id="AP027059">
    <property type="protein sequence ID" value="BDU49438.1"/>
    <property type="molecule type" value="Genomic_DNA"/>
</dbReference>
<accession>A0AAU9DMD3</accession>
<feature type="active site" description="O-(5'-phospho-DNA)-tyrosine intermediate" evidence="9 10">
    <location>
        <position position="118"/>
    </location>
</feature>
<keyword evidence="3 9" id="KW-0547">Nucleotide-binding</keyword>
<dbReference type="HAMAP" id="MF_01897">
    <property type="entry name" value="GyrA"/>
    <property type="match status" value="1"/>
</dbReference>
<dbReference type="GO" id="GO:0005694">
    <property type="term" value="C:chromosome"/>
    <property type="evidence" value="ECO:0007669"/>
    <property type="project" value="InterPro"/>
</dbReference>
<dbReference type="Gene3D" id="3.30.1360.40">
    <property type="match status" value="1"/>
</dbReference>
<comment type="subunit">
    <text evidence="9">Heterotetramer, composed of two GyrA and two GyrB chains. In the heterotetramer, GyrA contains the active site tyrosine that forms a transient covalent intermediate with DNA, while GyrB binds cofactors and catalyzes ATP hydrolysis.</text>
</comment>
<dbReference type="CDD" id="cd00187">
    <property type="entry name" value="TOP4c"/>
    <property type="match status" value="1"/>
</dbReference>
<evidence type="ECO:0000256" key="8">
    <source>
        <dbReference type="ARBA" id="ARBA00063644"/>
    </source>
</evidence>
<keyword evidence="5 9" id="KW-0799">Topoisomerase</keyword>
<feature type="short sequence motif" description="GyrA-box" evidence="9">
    <location>
        <begin position="521"/>
        <end position="527"/>
    </location>
</feature>
<keyword evidence="7 9" id="KW-0413">Isomerase</keyword>
<dbReference type="PROSITE" id="PS52040">
    <property type="entry name" value="TOPO_IIA"/>
    <property type="match status" value="1"/>
</dbReference>
<dbReference type="GO" id="GO:0006265">
    <property type="term" value="P:DNA topological change"/>
    <property type="evidence" value="ECO:0007669"/>
    <property type="project" value="UniProtKB-UniRule"/>
</dbReference>
<name>A0AAU9DMD3_9FUSO</name>
<reference evidence="12 13" key="1">
    <citation type="submission" date="2022-11" db="EMBL/GenBank/DDBJ databases">
        <title>Haliovirga abyssi gen. nov., sp. nov., a mesophilic fermentative bacterium isolated from the Iheya North hydrothermal field and the proposal of Haliovirgaceae fam. nov.</title>
        <authorList>
            <person name="Miyazaki U."/>
            <person name="Tame A."/>
            <person name="Miyazaki J."/>
            <person name="Takai K."/>
            <person name="Sawayama S."/>
            <person name="Kitajima M."/>
            <person name="Okamoto A."/>
            <person name="Nakagawa S."/>
        </authorList>
    </citation>
    <scope>NUCLEOTIDE SEQUENCE [LARGE SCALE GENOMIC DNA]</scope>
    <source>
        <strain evidence="12 13">IC12</strain>
    </source>
</reference>
<evidence type="ECO:0000256" key="3">
    <source>
        <dbReference type="ARBA" id="ARBA00022741"/>
    </source>
</evidence>
<dbReference type="InterPro" id="IPR035516">
    <property type="entry name" value="Gyrase/topoIV_suA_C"/>
</dbReference>